<dbReference type="EMBL" id="JACNMF010000003">
    <property type="protein sequence ID" value="MBC3758532.1"/>
    <property type="molecule type" value="Genomic_DNA"/>
</dbReference>
<sequence length="120" mass="13969">MENDKTKFIGRWTGEDEKEIGYLNFDSEGYAYFEVQGQIMGGKEFVQKGKKGNMTYEIDSKTNPIKVDLIVTMLESGKQKKLLCIAKFIDNDTMEFAINFEEKRPIEFDSENSIIFKREK</sequence>
<accession>A0A923HB36</accession>
<evidence type="ECO:0000313" key="2">
    <source>
        <dbReference type="Proteomes" id="UP000656244"/>
    </source>
</evidence>
<keyword evidence="2" id="KW-1185">Reference proteome</keyword>
<protein>
    <submittedName>
        <fullName evidence="1">Uncharacterized protein</fullName>
    </submittedName>
</protein>
<proteinExistence type="predicted"/>
<dbReference type="Proteomes" id="UP000656244">
    <property type="component" value="Unassembled WGS sequence"/>
</dbReference>
<evidence type="ECO:0000313" key="1">
    <source>
        <dbReference type="EMBL" id="MBC3758532.1"/>
    </source>
</evidence>
<comment type="caution">
    <text evidence="1">The sequence shown here is derived from an EMBL/GenBank/DDBJ whole genome shotgun (WGS) entry which is preliminary data.</text>
</comment>
<reference evidence="1" key="1">
    <citation type="submission" date="2020-08" db="EMBL/GenBank/DDBJ databases">
        <title>Hyunsoonleella sp. strain SJ7 genome sequencing and assembly.</title>
        <authorList>
            <person name="Kim I."/>
        </authorList>
    </citation>
    <scope>NUCLEOTIDE SEQUENCE</scope>
    <source>
        <strain evidence="1">SJ7</strain>
    </source>
</reference>
<gene>
    <name evidence="1" type="ORF">H7U19_08965</name>
</gene>
<organism evidence="1 2">
    <name type="scientific">Hyunsoonleella aquatilis</name>
    <dbReference type="NCBI Taxonomy" id="2762758"/>
    <lineage>
        <taxon>Bacteria</taxon>
        <taxon>Pseudomonadati</taxon>
        <taxon>Bacteroidota</taxon>
        <taxon>Flavobacteriia</taxon>
        <taxon>Flavobacteriales</taxon>
        <taxon>Flavobacteriaceae</taxon>
    </lineage>
</organism>
<name>A0A923HB36_9FLAO</name>
<dbReference type="AlphaFoldDB" id="A0A923HB36"/>